<evidence type="ECO:0000259" key="1">
    <source>
        <dbReference type="PROSITE" id="PS51154"/>
    </source>
</evidence>
<dbReference type="InterPro" id="IPR043472">
    <property type="entry name" value="Macro_dom-like"/>
</dbReference>
<dbReference type="Pfam" id="PF01661">
    <property type="entry name" value="Macro"/>
    <property type="match status" value="1"/>
</dbReference>
<sequence>MMDDPTSNFAEHSDHIKVKDLKCWHDMRSTETDNLHVEIKEELKFKVRSDLNKKIFICNGDLTKLEVDAVVLPINDVNLRRSQLAQDIFNTAGTEIHTVYEKYKQNKEMKTGSVSMESGYELPARYIISVMEPKISLKYQSAVETALHGCYVGAFQTASEHDLKSIAFPLLYDPSCEPSLTADMGHIAMRTIRCCLEKLSSKLDSVVLVLTAEQMDLFSNLLSTYFPRSDAEASEFLFWLPSHEFNEWGEIVRA</sequence>
<dbReference type="Ensembl" id="ENSCSAVT00000005151.1">
    <property type="protein sequence ID" value="ENSCSAVP00000005080.1"/>
    <property type="gene ID" value="ENSCSAVG00000003035.1"/>
</dbReference>
<dbReference type="AlphaFoldDB" id="H2YID1"/>
<dbReference type="GeneTree" id="ENSGT00940000156336"/>
<dbReference type="SUPFAM" id="SSF52949">
    <property type="entry name" value="Macro domain-like"/>
    <property type="match status" value="1"/>
</dbReference>
<keyword evidence="3" id="KW-1185">Reference proteome</keyword>
<dbReference type="PANTHER" id="PTHR11106:SF72">
    <property type="entry name" value="GANGLIOSIDE-INDUCED DIFFERENTIATION-ASSOCIATED PROTEIN 2"/>
    <property type="match status" value="1"/>
</dbReference>
<proteinExistence type="predicted"/>
<dbReference type="PANTHER" id="PTHR11106">
    <property type="entry name" value="GANGLIOSIDE INDUCED DIFFERENTIATION ASSOCIATED PROTEIN 2-RELATED"/>
    <property type="match status" value="1"/>
</dbReference>
<reference evidence="2" key="3">
    <citation type="submission" date="2025-09" db="UniProtKB">
        <authorList>
            <consortium name="Ensembl"/>
        </authorList>
    </citation>
    <scope>IDENTIFICATION</scope>
</reference>
<protein>
    <recommendedName>
        <fullName evidence="1">Macro domain-containing protein</fullName>
    </recommendedName>
</protein>
<dbReference type="eggNOG" id="KOG2633">
    <property type="taxonomic scope" value="Eukaryota"/>
</dbReference>
<dbReference type="HOGENOM" id="CLU_1096372_0_0_1"/>
<reference evidence="2" key="2">
    <citation type="submission" date="2025-08" db="UniProtKB">
        <authorList>
            <consortium name="Ensembl"/>
        </authorList>
    </citation>
    <scope>IDENTIFICATION</scope>
</reference>
<dbReference type="Gene3D" id="3.40.220.10">
    <property type="entry name" value="Leucine Aminopeptidase, subunit E, domain 1"/>
    <property type="match status" value="1"/>
</dbReference>
<dbReference type="InParanoid" id="H2YID1"/>
<evidence type="ECO:0000313" key="2">
    <source>
        <dbReference type="Ensembl" id="ENSCSAVP00000005080.1"/>
    </source>
</evidence>
<dbReference type="Proteomes" id="UP000007875">
    <property type="component" value="Unassembled WGS sequence"/>
</dbReference>
<accession>H2YID1</accession>
<reference evidence="3" key="1">
    <citation type="submission" date="2003-08" db="EMBL/GenBank/DDBJ databases">
        <authorList>
            <person name="Birren B."/>
            <person name="Nusbaum C."/>
            <person name="Abebe A."/>
            <person name="Abouelleil A."/>
            <person name="Adekoya E."/>
            <person name="Ait-zahra M."/>
            <person name="Allen N."/>
            <person name="Allen T."/>
            <person name="An P."/>
            <person name="Anderson M."/>
            <person name="Anderson S."/>
            <person name="Arachchi H."/>
            <person name="Armbruster J."/>
            <person name="Bachantsang P."/>
            <person name="Baldwin J."/>
            <person name="Barry A."/>
            <person name="Bayul T."/>
            <person name="Blitshsteyn B."/>
            <person name="Bloom T."/>
            <person name="Blye J."/>
            <person name="Boguslavskiy L."/>
            <person name="Borowsky M."/>
            <person name="Boukhgalter B."/>
            <person name="Brunache A."/>
            <person name="Butler J."/>
            <person name="Calixte N."/>
            <person name="Calvo S."/>
            <person name="Camarata J."/>
            <person name="Campo K."/>
            <person name="Chang J."/>
            <person name="Cheshatsang Y."/>
            <person name="Citroen M."/>
            <person name="Collymore A."/>
            <person name="Considine T."/>
            <person name="Cook A."/>
            <person name="Cooke P."/>
            <person name="Corum B."/>
            <person name="Cuomo C."/>
            <person name="David R."/>
            <person name="Dawoe T."/>
            <person name="Degray S."/>
            <person name="Dodge S."/>
            <person name="Dooley K."/>
            <person name="Dorje P."/>
            <person name="Dorjee K."/>
            <person name="Dorris L."/>
            <person name="Duffey N."/>
            <person name="Dupes A."/>
            <person name="Elkins T."/>
            <person name="Engels R."/>
            <person name="Erickson J."/>
            <person name="Farina A."/>
            <person name="Faro S."/>
            <person name="Ferreira P."/>
            <person name="Fischer H."/>
            <person name="Fitzgerald M."/>
            <person name="Foley K."/>
            <person name="Gage D."/>
            <person name="Galagan J."/>
            <person name="Gearin G."/>
            <person name="Gnerre S."/>
            <person name="Gnirke A."/>
            <person name="Goyette A."/>
            <person name="Graham J."/>
            <person name="Grandbois E."/>
            <person name="Gyaltsen K."/>
            <person name="Hafez N."/>
            <person name="Hagopian D."/>
            <person name="Hagos B."/>
            <person name="Hall J."/>
            <person name="Hatcher B."/>
            <person name="Heller A."/>
            <person name="Higgins H."/>
            <person name="Honan T."/>
            <person name="Horn A."/>
            <person name="Houde N."/>
            <person name="Hughes L."/>
            <person name="Hulme W."/>
            <person name="Husby E."/>
            <person name="Iliev I."/>
            <person name="Jaffe D."/>
            <person name="Jones C."/>
            <person name="Kamal M."/>
            <person name="Kamat A."/>
            <person name="Kamvysselis M."/>
            <person name="Karlsson E."/>
            <person name="Kells C."/>
            <person name="Kieu A."/>
            <person name="Kisner P."/>
            <person name="Kodira C."/>
            <person name="Kulbokas E."/>
            <person name="Labutti K."/>
            <person name="Lama D."/>
            <person name="Landers T."/>
            <person name="Leger J."/>
            <person name="Levine S."/>
            <person name="Lewis D."/>
            <person name="Lewis T."/>
            <person name="Lindblad-toh K."/>
            <person name="Liu X."/>
            <person name="Lokyitsang T."/>
            <person name="Lokyitsang Y."/>
            <person name="Lucien O."/>
            <person name="Lui A."/>
            <person name="Ma L.J."/>
            <person name="Mabbitt R."/>
            <person name="Macdonald J."/>
            <person name="Maclean C."/>
            <person name="Major J."/>
            <person name="Manning J."/>
            <person name="Marabella R."/>
            <person name="Maru K."/>
            <person name="Matthews C."/>
            <person name="Mauceli E."/>
            <person name="Mccarthy M."/>
            <person name="Mcdonough S."/>
            <person name="Mcghee T."/>
            <person name="Meldrim J."/>
            <person name="Meneus L."/>
            <person name="Mesirov J."/>
            <person name="Mihalev A."/>
            <person name="Mihova T."/>
            <person name="Mikkelsen T."/>
            <person name="Mlenga V."/>
            <person name="Moru K."/>
            <person name="Mozes J."/>
            <person name="Mulrain L."/>
            <person name="Munson G."/>
            <person name="Naylor J."/>
            <person name="Newes C."/>
            <person name="Nguyen C."/>
            <person name="Nguyen N."/>
            <person name="Nguyen T."/>
            <person name="Nicol R."/>
            <person name="Nielsen C."/>
            <person name="Nizzari M."/>
            <person name="Norbu C."/>
            <person name="Norbu N."/>
            <person name="O'donnell P."/>
            <person name="Okoawo O."/>
            <person name="O'leary S."/>
            <person name="Omotosho B."/>
            <person name="O'neill K."/>
            <person name="Osman S."/>
            <person name="Parker S."/>
            <person name="Perrin D."/>
            <person name="Phunkhang P."/>
            <person name="Piqani B."/>
            <person name="Purcell S."/>
            <person name="Rachupka T."/>
            <person name="Ramasamy U."/>
            <person name="Rameau R."/>
            <person name="Ray V."/>
            <person name="Raymond C."/>
            <person name="Retta R."/>
            <person name="Richardson S."/>
            <person name="Rise C."/>
            <person name="Rodriguez J."/>
            <person name="Rogers J."/>
            <person name="Rogov P."/>
            <person name="Rutman M."/>
            <person name="Schupbach R."/>
            <person name="Seaman C."/>
            <person name="Settipalli S."/>
            <person name="Sharpe T."/>
            <person name="Sheridan J."/>
            <person name="Sherpa N."/>
            <person name="Shi J."/>
            <person name="Smirnov S."/>
            <person name="Smith C."/>
            <person name="Sougnez C."/>
            <person name="Spencer B."/>
            <person name="Stalker J."/>
            <person name="Stange-thomann N."/>
            <person name="Stavropoulos S."/>
            <person name="Stetson K."/>
            <person name="Stone C."/>
            <person name="Stone S."/>
            <person name="Stubbs M."/>
            <person name="Talamas J."/>
            <person name="Tchuinga P."/>
            <person name="Tenzing P."/>
            <person name="Tesfaye S."/>
            <person name="Theodore J."/>
            <person name="Thoulutsang Y."/>
            <person name="Topham K."/>
            <person name="Towey S."/>
            <person name="Tsamla T."/>
            <person name="Tsomo N."/>
            <person name="Vallee D."/>
            <person name="Vassiliev H."/>
            <person name="Venkataraman V."/>
            <person name="Vinson J."/>
            <person name="Vo A."/>
            <person name="Wade C."/>
            <person name="Wang S."/>
            <person name="Wangchuk T."/>
            <person name="Wangdi T."/>
            <person name="Whittaker C."/>
            <person name="Wilkinson J."/>
            <person name="Wu Y."/>
            <person name="Wyman D."/>
            <person name="Yadav S."/>
            <person name="Yang S."/>
            <person name="Yang X."/>
            <person name="Yeager S."/>
            <person name="Yee E."/>
            <person name="Young G."/>
            <person name="Zainoun J."/>
            <person name="Zembeck L."/>
            <person name="Zimmer A."/>
            <person name="Zody M."/>
            <person name="Lander E."/>
        </authorList>
    </citation>
    <scope>NUCLEOTIDE SEQUENCE [LARGE SCALE GENOMIC DNA]</scope>
</reference>
<dbReference type="FunCoup" id="H2YID1">
    <property type="interactions" value="178"/>
</dbReference>
<dbReference type="STRING" id="51511.ENSCSAVP00000005080"/>
<name>H2YID1_CIOSA</name>
<feature type="domain" description="Macro" evidence="1">
    <location>
        <begin position="42"/>
        <end position="226"/>
    </location>
</feature>
<dbReference type="InterPro" id="IPR002589">
    <property type="entry name" value="Macro_dom"/>
</dbReference>
<evidence type="ECO:0000313" key="3">
    <source>
        <dbReference type="Proteomes" id="UP000007875"/>
    </source>
</evidence>
<dbReference type="PROSITE" id="PS51154">
    <property type="entry name" value="MACRO"/>
    <property type="match status" value="1"/>
</dbReference>
<organism evidence="2 3">
    <name type="scientific">Ciona savignyi</name>
    <name type="common">Pacific transparent sea squirt</name>
    <dbReference type="NCBI Taxonomy" id="51511"/>
    <lineage>
        <taxon>Eukaryota</taxon>
        <taxon>Metazoa</taxon>
        <taxon>Chordata</taxon>
        <taxon>Tunicata</taxon>
        <taxon>Ascidiacea</taxon>
        <taxon>Phlebobranchia</taxon>
        <taxon>Cionidae</taxon>
        <taxon>Ciona</taxon>
    </lineage>
</organism>